<dbReference type="Proteomes" id="UP001157167">
    <property type="component" value="Unassembled WGS sequence"/>
</dbReference>
<feature type="region of interest" description="Disordered" evidence="1">
    <location>
        <begin position="162"/>
        <end position="195"/>
    </location>
</feature>
<gene>
    <name evidence="2" type="ORF">GCM10007933_17620</name>
</gene>
<dbReference type="EMBL" id="BSPX01000022">
    <property type="protein sequence ID" value="GLT22303.1"/>
    <property type="molecule type" value="Genomic_DNA"/>
</dbReference>
<comment type="caution">
    <text evidence="2">The sequence shown here is derived from an EMBL/GenBank/DDBJ whole genome shotgun (WGS) entry which is preliminary data.</text>
</comment>
<reference evidence="3" key="1">
    <citation type="journal article" date="2019" name="Int. J. Syst. Evol. Microbiol.">
        <title>The Global Catalogue of Microorganisms (GCM) 10K type strain sequencing project: providing services to taxonomists for standard genome sequencing and annotation.</title>
        <authorList>
            <consortium name="The Broad Institute Genomics Platform"/>
            <consortium name="The Broad Institute Genome Sequencing Center for Infectious Disease"/>
            <person name="Wu L."/>
            <person name="Ma J."/>
        </authorList>
    </citation>
    <scope>NUCLEOTIDE SEQUENCE [LARGE SCALE GENOMIC DNA]</scope>
    <source>
        <strain evidence="3">NBRC 102407</strain>
    </source>
</reference>
<accession>A0ABQ6F9Q4</accession>
<evidence type="ECO:0000256" key="1">
    <source>
        <dbReference type="SAM" id="MobiDB-lite"/>
    </source>
</evidence>
<evidence type="ECO:0000313" key="2">
    <source>
        <dbReference type="EMBL" id="GLT22303.1"/>
    </source>
</evidence>
<organism evidence="2 3">
    <name type="scientific">Zoogloea oryzae</name>
    <dbReference type="NCBI Taxonomy" id="310767"/>
    <lineage>
        <taxon>Bacteria</taxon>
        <taxon>Pseudomonadati</taxon>
        <taxon>Pseudomonadota</taxon>
        <taxon>Betaproteobacteria</taxon>
        <taxon>Rhodocyclales</taxon>
        <taxon>Zoogloeaceae</taxon>
        <taxon>Zoogloea</taxon>
    </lineage>
</organism>
<keyword evidence="3" id="KW-1185">Reference proteome</keyword>
<protein>
    <submittedName>
        <fullName evidence="2">Uncharacterized protein</fullName>
    </submittedName>
</protein>
<name>A0ABQ6F9Q4_9RHOO</name>
<proteinExistence type="predicted"/>
<evidence type="ECO:0000313" key="3">
    <source>
        <dbReference type="Proteomes" id="UP001157167"/>
    </source>
</evidence>
<sequence length="195" mass="20511">MNSPEALAQTAYRQVIEARAPTLSGSGGIRYAVLTDPGRSRVFLTILANEGGGNFNREIVAFDDIEEAIADQPAETPFGVKVFRVAFIGKSNNNAGFLAAALVHAGLLAPSEVKHKYLKIGDWPAFEAGVLARDDAETFLFPPALPEAVQVFVSAGGVAPVADKPGKKNRRGGNRLIPVEAAPAEAGEGDHADHP</sequence>
<dbReference type="RefSeq" id="WP_284187620.1">
    <property type="nucleotide sequence ID" value="NZ_BSPX01000022.1"/>
</dbReference>